<proteinExistence type="predicted"/>
<reference evidence="3" key="1">
    <citation type="submission" date="2016-06" db="EMBL/GenBank/DDBJ databases">
        <title>Parallel loss of symbiosis genes in relatives of nitrogen-fixing non-legume Parasponia.</title>
        <authorList>
            <person name="Van Velzen R."/>
            <person name="Holmer R."/>
            <person name="Bu F."/>
            <person name="Rutten L."/>
            <person name="Van Zeijl A."/>
            <person name="Liu W."/>
            <person name="Santuari L."/>
            <person name="Cao Q."/>
            <person name="Sharma T."/>
            <person name="Shen D."/>
            <person name="Roswanjaya Y."/>
            <person name="Wardhani T."/>
            <person name="Kalhor M.S."/>
            <person name="Jansen J."/>
            <person name="Van den Hoogen J."/>
            <person name="Gungor B."/>
            <person name="Hartog M."/>
            <person name="Hontelez J."/>
            <person name="Verver J."/>
            <person name="Yang W.-C."/>
            <person name="Schijlen E."/>
            <person name="Repin R."/>
            <person name="Schilthuizen M."/>
            <person name="Schranz E."/>
            <person name="Heidstra R."/>
            <person name="Miyata K."/>
            <person name="Fedorova E."/>
            <person name="Kohlen W."/>
            <person name="Bisseling T."/>
            <person name="Smit S."/>
            <person name="Geurts R."/>
        </authorList>
    </citation>
    <scope>NUCLEOTIDE SEQUENCE [LARGE SCALE GENOMIC DNA]</scope>
    <source>
        <strain evidence="3">cv. RG33-2</strain>
    </source>
</reference>
<evidence type="ECO:0000313" key="2">
    <source>
        <dbReference type="EMBL" id="PON67318.1"/>
    </source>
</evidence>
<sequence length="112" mass="13732">MIMIKFSIIRLRLLLKKVLKGTMLMFSQREMFQKVVRSTRVKKIKKDNQVTLQFIQICVVVLIFIKFNFYLFFFFHVRTLFILVLLTLFVRIMRMTNFKILEREPRFSLVFI</sequence>
<dbReference type="AlphaFoldDB" id="A0A2P5D210"/>
<feature type="transmembrane region" description="Helical" evidence="1">
    <location>
        <begin position="73"/>
        <end position="93"/>
    </location>
</feature>
<name>A0A2P5D210_TREOI</name>
<dbReference type="EMBL" id="JXTC01000305">
    <property type="protein sequence ID" value="PON67318.1"/>
    <property type="molecule type" value="Genomic_DNA"/>
</dbReference>
<keyword evidence="1" id="KW-0812">Transmembrane</keyword>
<comment type="caution">
    <text evidence="2">The sequence shown here is derived from an EMBL/GenBank/DDBJ whole genome shotgun (WGS) entry which is preliminary data.</text>
</comment>
<dbReference type="InParanoid" id="A0A2P5D210"/>
<evidence type="ECO:0008006" key="4">
    <source>
        <dbReference type="Google" id="ProtNLM"/>
    </source>
</evidence>
<protein>
    <recommendedName>
        <fullName evidence="4">Transmembrane protein</fullName>
    </recommendedName>
</protein>
<accession>A0A2P5D210</accession>
<dbReference type="Proteomes" id="UP000237000">
    <property type="component" value="Unassembled WGS sequence"/>
</dbReference>
<keyword evidence="1" id="KW-1133">Transmembrane helix</keyword>
<evidence type="ECO:0000313" key="3">
    <source>
        <dbReference type="Proteomes" id="UP000237000"/>
    </source>
</evidence>
<keyword evidence="1" id="KW-0472">Membrane</keyword>
<evidence type="ECO:0000256" key="1">
    <source>
        <dbReference type="SAM" id="Phobius"/>
    </source>
</evidence>
<organism evidence="2 3">
    <name type="scientific">Trema orientale</name>
    <name type="common">Charcoal tree</name>
    <name type="synonym">Celtis orientalis</name>
    <dbReference type="NCBI Taxonomy" id="63057"/>
    <lineage>
        <taxon>Eukaryota</taxon>
        <taxon>Viridiplantae</taxon>
        <taxon>Streptophyta</taxon>
        <taxon>Embryophyta</taxon>
        <taxon>Tracheophyta</taxon>
        <taxon>Spermatophyta</taxon>
        <taxon>Magnoliopsida</taxon>
        <taxon>eudicotyledons</taxon>
        <taxon>Gunneridae</taxon>
        <taxon>Pentapetalae</taxon>
        <taxon>rosids</taxon>
        <taxon>fabids</taxon>
        <taxon>Rosales</taxon>
        <taxon>Cannabaceae</taxon>
        <taxon>Trema</taxon>
    </lineage>
</organism>
<keyword evidence="3" id="KW-1185">Reference proteome</keyword>
<gene>
    <name evidence="2" type="ORF">TorRG33x02_264910</name>
</gene>
<feature type="transmembrane region" description="Helical" evidence="1">
    <location>
        <begin position="50"/>
        <end position="67"/>
    </location>
</feature>